<dbReference type="EMBL" id="JBHRWW010000002">
    <property type="protein sequence ID" value="MFC3687655.1"/>
    <property type="molecule type" value="Genomic_DNA"/>
</dbReference>
<gene>
    <name evidence="1" type="ORF">ACFOLH_04800</name>
</gene>
<dbReference type="Proteomes" id="UP001595685">
    <property type="component" value="Unassembled WGS sequence"/>
</dbReference>
<accession>A0ABV7WDV4</accession>
<evidence type="ECO:0008006" key="3">
    <source>
        <dbReference type="Google" id="ProtNLM"/>
    </source>
</evidence>
<sequence length="59" mass="6409">MGWFLICAAIALLGLVYLFFHARAVWRKVRLLLAELDAAARRAEEASRPGRPSGAPGAT</sequence>
<evidence type="ECO:0000313" key="1">
    <source>
        <dbReference type="EMBL" id="MFC3687655.1"/>
    </source>
</evidence>
<organism evidence="1 2">
    <name type="scientific">Aquipuribacter hungaricus</name>
    <dbReference type="NCBI Taxonomy" id="545624"/>
    <lineage>
        <taxon>Bacteria</taxon>
        <taxon>Bacillati</taxon>
        <taxon>Actinomycetota</taxon>
        <taxon>Actinomycetes</taxon>
        <taxon>Micrococcales</taxon>
        <taxon>Intrasporangiaceae</taxon>
        <taxon>Aquipuribacter</taxon>
    </lineage>
</organism>
<comment type="caution">
    <text evidence="1">The sequence shown here is derived from an EMBL/GenBank/DDBJ whole genome shotgun (WGS) entry which is preliminary data.</text>
</comment>
<reference evidence="2" key="1">
    <citation type="journal article" date="2019" name="Int. J. Syst. Evol. Microbiol.">
        <title>The Global Catalogue of Microorganisms (GCM) 10K type strain sequencing project: providing services to taxonomists for standard genome sequencing and annotation.</title>
        <authorList>
            <consortium name="The Broad Institute Genomics Platform"/>
            <consortium name="The Broad Institute Genome Sequencing Center for Infectious Disease"/>
            <person name="Wu L."/>
            <person name="Ma J."/>
        </authorList>
    </citation>
    <scope>NUCLEOTIDE SEQUENCE [LARGE SCALE GENOMIC DNA]</scope>
    <source>
        <strain evidence="2">NCAIM B.02333</strain>
    </source>
</reference>
<evidence type="ECO:0000313" key="2">
    <source>
        <dbReference type="Proteomes" id="UP001595685"/>
    </source>
</evidence>
<keyword evidence="2" id="KW-1185">Reference proteome</keyword>
<proteinExistence type="predicted"/>
<protein>
    <recommendedName>
        <fullName evidence="3">CcmD family protein</fullName>
    </recommendedName>
</protein>
<name>A0ABV7WDV4_9MICO</name>
<dbReference type="RefSeq" id="WP_340293820.1">
    <property type="nucleotide sequence ID" value="NZ_JBBEOI010000124.1"/>
</dbReference>